<dbReference type="SMART" id="SM00903">
    <property type="entry name" value="Flavin_Reduct"/>
    <property type="match status" value="1"/>
</dbReference>
<accession>A0A4R5LVX3</accession>
<sequence length="178" mass="19254">MCKNSFNSSDKRALRRSLSQYPTGVAVVTTVDEAGRCSGMTINSFSSISMNPPLVAWCVDRSAGSYRAFERCGSYTISVLAENQADIARRFATAGADKFADIATTDTCPDEPGALQIPGACAWLHCTVYRRLVVGDHLMLIGEVQAFNAADRRPLVFARGDFSAIQDPHQQTGLNRAA</sequence>
<dbReference type="Pfam" id="PF01613">
    <property type="entry name" value="Flavin_Reduct"/>
    <property type="match status" value="1"/>
</dbReference>
<evidence type="ECO:0000313" key="4">
    <source>
        <dbReference type="Proteomes" id="UP000295554"/>
    </source>
</evidence>
<dbReference type="OrthoDB" id="9792858at2"/>
<organism evidence="3 4">
    <name type="scientific">Seongchinamella unica</name>
    <dbReference type="NCBI Taxonomy" id="2547392"/>
    <lineage>
        <taxon>Bacteria</taxon>
        <taxon>Pseudomonadati</taxon>
        <taxon>Pseudomonadota</taxon>
        <taxon>Gammaproteobacteria</taxon>
        <taxon>Cellvibrionales</taxon>
        <taxon>Halieaceae</taxon>
        <taxon>Seongchinamella</taxon>
    </lineage>
</organism>
<dbReference type="RefSeq" id="WP_133209761.1">
    <property type="nucleotide sequence ID" value="NZ_SMSE01000001.1"/>
</dbReference>
<dbReference type="EMBL" id="SMSE01000001">
    <property type="protein sequence ID" value="TDG15398.1"/>
    <property type="molecule type" value="Genomic_DNA"/>
</dbReference>
<dbReference type="PANTHER" id="PTHR30466">
    <property type="entry name" value="FLAVIN REDUCTASE"/>
    <property type="match status" value="1"/>
</dbReference>
<gene>
    <name evidence="3" type="ORF">E2F43_03970</name>
</gene>
<reference evidence="3 4" key="1">
    <citation type="submission" date="2019-03" db="EMBL/GenBank/DDBJ databases">
        <title>Seongchinamella monodicae gen. nov., sp. nov., a novel member of the Gammaproteobacteria isolated from a tidal mudflat of beach.</title>
        <authorList>
            <person name="Yang H.G."/>
            <person name="Kang J.W."/>
            <person name="Lee S.D."/>
        </authorList>
    </citation>
    <scope>NUCLEOTIDE SEQUENCE [LARGE SCALE GENOMIC DNA]</scope>
    <source>
        <strain evidence="3 4">GH4-78</strain>
    </source>
</reference>
<dbReference type="AlphaFoldDB" id="A0A4R5LVX3"/>
<evidence type="ECO:0000259" key="2">
    <source>
        <dbReference type="SMART" id="SM00903"/>
    </source>
</evidence>
<name>A0A4R5LVX3_9GAMM</name>
<comment type="caution">
    <text evidence="3">The sequence shown here is derived from an EMBL/GenBank/DDBJ whole genome shotgun (WGS) entry which is preliminary data.</text>
</comment>
<evidence type="ECO:0000313" key="3">
    <source>
        <dbReference type="EMBL" id="TDG15398.1"/>
    </source>
</evidence>
<proteinExistence type="predicted"/>
<dbReference type="Proteomes" id="UP000295554">
    <property type="component" value="Unassembled WGS sequence"/>
</dbReference>
<dbReference type="PANTHER" id="PTHR30466:SF1">
    <property type="entry name" value="FMN REDUCTASE (NADH) RUTF"/>
    <property type="match status" value="1"/>
</dbReference>
<dbReference type="InterPro" id="IPR002563">
    <property type="entry name" value="Flavin_Rdtase-like_dom"/>
</dbReference>
<dbReference type="InterPro" id="IPR050268">
    <property type="entry name" value="NADH-dep_flavin_reductase"/>
</dbReference>
<evidence type="ECO:0000256" key="1">
    <source>
        <dbReference type="ARBA" id="ARBA00023002"/>
    </source>
</evidence>
<dbReference type="SUPFAM" id="SSF50475">
    <property type="entry name" value="FMN-binding split barrel"/>
    <property type="match status" value="1"/>
</dbReference>
<feature type="domain" description="Flavin reductase like" evidence="2">
    <location>
        <begin position="18"/>
        <end position="164"/>
    </location>
</feature>
<dbReference type="Gene3D" id="2.30.110.10">
    <property type="entry name" value="Electron Transport, Fmn-binding Protein, Chain A"/>
    <property type="match status" value="1"/>
</dbReference>
<keyword evidence="1" id="KW-0560">Oxidoreductase</keyword>
<keyword evidence="4" id="KW-1185">Reference proteome</keyword>
<dbReference type="GO" id="GO:0010181">
    <property type="term" value="F:FMN binding"/>
    <property type="evidence" value="ECO:0007669"/>
    <property type="project" value="InterPro"/>
</dbReference>
<dbReference type="GO" id="GO:0042602">
    <property type="term" value="F:riboflavin reductase (NADPH) activity"/>
    <property type="evidence" value="ECO:0007669"/>
    <property type="project" value="TreeGrafter"/>
</dbReference>
<dbReference type="InterPro" id="IPR012349">
    <property type="entry name" value="Split_barrel_FMN-bd"/>
</dbReference>
<protein>
    <submittedName>
        <fullName evidence="3">Flavin reductase</fullName>
    </submittedName>
</protein>